<evidence type="ECO:0008006" key="2">
    <source>
        <dbReference type="Google" id="ProtNLM"/>
    </source>
</evidence>
<accession>A0A7V5HZ37</accession>
<sequence>MIKKIVWVVELAAFFLIFTFETGQASYLKVKDSGFTELPVSARSLGMGGAFVGVADDYSACYYNPAGLVSLKSPEIGSMYTDLYGLGLLSHSFLSFVEPDTGMGSGGISWSHLLADLEPERWRYDLVVYSYANYFEKETGSAVSWGVNLKYITQTTSYEDGYGYSLDVGYLKKWKKTCFGVCIRDVFSKINWETGNEDTIPSTFTTGLAFRISNRALVSFDVNSSFQNLLREIKIGGEWEISDKIFFRSGLFQKFQEDEALNFSLGLGLNASLTSKIRVIFDYAFVSSHQLSDTHYLSISLKF</sequence>
<dbReference type="Proteomes" id="UP000886070">
    <property type="component" value="Unassembled WGS sequence"/>
</dbReference>
<dbReference type="EMBL" id="DRTT01000103">
    <property type="protein sequence ID" value="HHF98578.1"/>
    <property type="molecule type" value="Genomic_DNA"/>
</dbReference>
<gene>
    <name evidence="1" type="ORF">ENL39_03715</name>
</gene>
<reference evidence="1" key="1">
    <citation type="journal article" date="2020" name="mSystems">
        <title>Genome- and Community-Level Interaction Insights into Carbon Utilization and Element Cycling Functions of Hydrothermarchaeota in Hydrothermal Sediment.</title>
        <authorList>
            <person name="Zhou Z."/>
            <person name="Liu Y."/>
            <person name="Xu W."/>
            <person name="Pan J."/>
            <person name="Luo Z.H."/>
            <person name="Li M."/>
        </authorList>
    </citation>
    <scope>NUCLEOTIDE SEQUENCE [LARGE SCALE GENOMIC DNA]</scope>
    <source>
        <strain evidence="1">HyVt-92</strain>
    </source>
</reference>
<dbReference type="SUPFAM" id="SSF56935">
    <property type="entry name" value="Porins"/>
    <property type="match status" value="1"/>
</dbReference>
<comment type="caution">
    <text evidence="1">The sequence shown here is derived from an EMBL/GenBank/DDBJ whole genome shotgun (WGS) entry which is preliminary data.</text>
</comment>
<name>A0A7V5HZ37_UNCAE</name>
<protein>
    <recommendedName>
        <fullName evidence="2">PorV/PorQ family protein</fullName>
    </recommendedName>
</protein>
<evidence type="ECO:0000313" key="1">
    <source>
        <dbReference type="EMBL" id="HHF98578.1"/>
    </source>
</evidence>
<proteinExistence type="predicted"/>
<dbReference type="AlphaFoldDB" id="A0A7V5HZ37"/>
<organism evidence="1">
    <name type="scientific">Aerophobetes bacterium</name>
    <dbReference type="NCBI Taxonomy" id="2030807"/>
    <lineage>
        <taxon>Bacteria</taxon>
        <taxon>Candidatus Aerophobota</taxon>
    </lineage>
</organism>
<dbReference type="Gene3D" id="2.40.160.60">
    <property type="entry name" value="Outer membrane protein transport protein (OMPP1/FadL/TodX)"/>
    <property type="match status" value="1"/>
</dbReference>